<protein>
    <submittedName>
        <fullName evidence="1">Uncharacterized protein</fullName>
    </submittedName>
</protein>
<dbReference type="Pfam" id="PF09348">
    <property type="entry name" value="DUF1990"/>
    <property type="match status" value="1"/>
</dbReference>
<proteinExistence type="predicted"/>
<dbReference type="AlphaFoldDB" id="A0A2V3DQH2"/>
<comment type="caution">
    <text evidence="1">The sequence shown here is derived from an EMBL/GenBank/DDBJ whole genome shotgun (WGS) entry which is preliminary data.</text>
</comment>
<dbReference type="Proteomes" id="UP000246303">
    <property type="component" value="Unassembled WGS sequence"/>
</dbReference>
<accession>A0A2V3DQH2</accession>
<evidence type="ECO:0000313" key="2">
    <source>
        <dbReference type="Proteomes" id="UP000246303"/>
    </source>
</evidence>
<reference evidence="1 2" key="1">
    <citation type="submission" date="2018-05" db="EMBL/GenBank/DDBJ databases">
        <title>Genetic diversity of glacier-inhabiting Cryobacterium bacteria in China and description of Cryobacterium mengkeensis sp. nov. and Arthrobacter glacialis sp. nov.</title>
        <authorList>
            <person name="Liu Q."/>
            <person name="Xin Y.-H."/>
        </authorList>
    </citation>
    <scope>NUCLEOTIDE SEQUENCE [LARGE SCALE GENOMIC DNA]</scope>
    <source>
        <strain evidence="1 2">GP3</strain>
    </source>
</reference>
<organism evidence="1 2">
    <name type="scientific">Arthrobacter psychrochitiniphilus</name>
    <dbReference type="NCBI Taxonomy" id="291045"/>
    <lineage>
        <taxon>Bacteria</taxon>
        <taxon>Bacillati</taxon>
        <taxon>Actinomycetota</taxon>
        <taxon>Actinomycetes</taxon>
        <taxon>Micrococcales</taxon>
        <taxon>Micrococcaceae</taxon>
        <taxon>Arthrobacter</taxon>
    </lineage>
</organism>
<dbReference type="RefSeq" id="WP_110106797.1">
    <property type="nucleotide sequence ID" value="NZ_JACBZZ010000001.1"/>
</dbReference>
<dbReference type="InterPro" id="IPR018960">
    <property type="entry name" value="DUF1990"/>
</dbReference>
<dbReference type="OrthoDB" id="4700192at2"/>
<dbReference type="PANTHER" id="PTHR34202">
    <property type="entry name" value="UPF0548 PROTEIN"/>
    <property type="match status" value="1"/>
</dbReference>
<sequence length="546" mass="60428">MPQNRRVLEPAALLAGPRGRRLCLELAGLAADAVATESCGTGQDSGGFGSARFYAAYNRDPDRGTSTVLFGPGAEQPVPNPTAQDVAALLEAVPLPTLTESLLLEALSSTVNSARYWQEPDGDDVLAATPAMRRALHRFAQQLADSPLTHWWTSPLEPAAQWNAAFVADPPRPPAPKGNTAETLTQWRLETPQDEANAVRERPSDPTSNWSGDWWSRPPWALPTSTRMMHGTELGPVRLGPVGLWLVEDGFGEDEAVLEALIPPAKARIYEIDSPEDWARLCREHSLEVTASKRQDWYRTTGRNGKWLMPDWSMLKEKYDAVHLTMGGYLTTAGREITIDEKYSSVLAGWDPDATYWLCEVPADAPSRQTWRQDPDGLSWAPQGDRPRCRTAPERGQWIYNVQGYRVSEVTTVLGHGEELWQRASKDVLTWKVKTRSGFSVDTPGPVVEGQNVNVTASLLGVKVVEPVQVVAVVDTPDRSGFAYSTLPGHPVSGEEAFIVHRDGDAVHLSIRSLTRAAPQQPWHGLFPVLLMVQKLVRWRYFRALR</sequence>
<dbReference type="EMBL" id="QHLZ01000008">
    <property type="protein sequence ID" value="PXA64769.1"/>
    <property type="molecule type" value="Genomic_DNA"/>
</dbReference>
<keyword evidence="2" id="KW-1185">Reference proteome</keyword>
<name>A0A2V3DQH2_9MICC</name>
<dbReference type="PANTHER" id="PTHR34202:SF1">
    <property type="entry name" value="UPF0548 PROTEIN"/>
    <property type="match status" value="1"/>
</dbReference>
<evidence type="ECO:0000313" key="1">
    <source>
        <dbReference type="EMBL" id="PXA64769.1"/>
    </source>
</evidence>
<gene>
    <name evidence="1" type="ORF">CVS29_13190</name>
</gene>